<comment type="caution">
    <text evidence="2">The sequence shown here is derived from an EMBL/GenBank/DDBJ whole genome shotgun (WGS) entry which is preliminary data.</text>
</comment>
<accession>A0AAD4XZ48</accession>
<evidence type="ECO:0000313" key="3">
    <source>
        <dbReference type="Proteomes" id="UP001214576"/>
    </source>
</evidence>
<dbReference type="AlphaFoldDB" id="A0AAD4XZ48"/>
<name>A0AAD4XZ48_OVIAM</name>
<dbReference type="Proteomes" id="UP001214576">
    <property type="component" value="Unassembled WGS sequence"/>
</dbReference>
<keyword evidence="3" id="KW-1185">Reference proteome</keyword>
<dbReference type="EMBL" id="JAKZEL010000029">
    <property type="protein sequence ID" value="KAI4529149.1"/>
    <property type="molecule type" value="Genomic_DNA"/>
</dbReference>
<evidence type="ECO:0000256" key="1">
    <source>
        <dbReference type="SAM" id="MobiDB-lite"/>
    </source>
</evidence>
<feature type="region of interest" description="Disordered" evidence="1">
    <location>
        <begin position="62"/>
        <end position="103"/>
    </location>
</feature>
<proteinExistence type="predicted"/>
<sequence length="141" mass="15415">MNIAAEPSWGSSVPQEELKFLEDDPPWLLDEDHILAGPQRHQTDKKPWGPSLQQTIPHLEFQVGPADNGSAELLLRSKGPSSTDTDQQPAAPFRSLSQPTMPWLQQSGPHVQCQVAADPGSLDNCIHSMAPRPLSRARGPN</sequence>
<evidence type="ECO:0000313" key="2">
    <source>
        <dbReference type="EMBL" id="KAI4529149.1"/>
    </source>
</evidence>
<reference evidence="2" key="1">
    <citation type="submission" date="2022-03" db="EMBL/GenBank/DDBJ databases">
        <title>Genomic analyses of argali, domestic sheep and their hybrids provide insights into chromosomal evolution, heterosis and genetic basis of agronomic traits.</title>
        <authorList>
            <person name="Li M."/>
        </authorList>
    </citation>
    <scope>NUCLEOTIDE SEQUENCE</scope>
    <source>
        <strain evidence="2">CAU-MHL-2022a</strain>
        <tissue evidence="2">Skin</tissue>
    </source>
</reference>
<protein>
    <submittedName>
        <fullName evidence="2">Uncharacterized protein</fullName>
    </submittedName>
</protein>
<feature type="compositionally biased region" description="Polar residues" evidence="1">
    <location>
        <begin position="79"/>
        <end position="88"/>
    </location>
</feature>
<gene>
    <name evidence="2" type="ORF">MG293_020823</name>
</gene>
<organism evidence="2 3">
    <name type="scientific">Ovis ammon polii</name>
    <dbReference type="NCBI Taxonomy" id="230172"/>
    <lineage>
        <taxon>Eukaryota</taxon>
        <taxon>Metazoa</taxon>
        <taxon>Chordata</taxon>
        <taxon>Craniata</taxon>
        <taxon>Vertebrata</taxon>
        <taxon>Euteleostomi</taxon>
        <taxon>Mammalia</taxon>
        <taxon>Eutheria</taxon>
        <taxon>Laurasiatheria</taxon>
        <taxon>Artiodactyla</taxon>
        <taxon>Ruminantia</taxon>
        <taxon>Pecora</taxon>
        <taxon>Bovidae</taxon>
        <taxon>Caprinae</taxon>
        <taxon>Ovis</taxon>
    </lineage>
</organism>